<dbReference type="Pfam" id="PF08370">
    <property type="entry name" value="PDR_assoc"/>
    <property type="match status" value="1"/>
</dbReference>
<name>A0AA39SHS6_ACESA</name>
<proteinExistence type="predicted"/>
<protein>
    <recommendedName>
        <fullName evidence="3">Plant PDR ABC transporter associated domain-containing protein</fullName>
    </recommendedName>
</protein>
<feature type="transmembrane region" description="Helical" evidence="2">
    <location>
        <begin position="87"/>
        <end position="120"/>
    </location>
</feature>
<evidence type="ECO:0000259" key="3">
    <source>
        <dbReference type="Pfam" id="PF08370"/>
    </source>
</evidence>
<feature type="domain" description="Plant PDR ABC transporter associated" evidence="3">
    <location>
        <begin position="101"/>
        <end position="130"/>
    </location>
</feature>
<dbReference type="AlphaFoldDB" id="A0AA39SHS6"/>
<gene>
    <name evidence="4" type="ORF">LWI29_033801</name>
</gene>
<reference evidence="4" key="2">
    <citation type="submission" date="2023-06" db="EMBL/GenBank/DDBJ databases">
        <authorList>
            <person name="Swenson N.G."/>
            <person name="Wegrzyn J.L."/>
            <person name="Mcevoy S.L."/>
        </authorList>
    </citation>
    <scope>NUCLEOTIDE SEQUENCE</scope>
    <source>
        <strain evidence="4">NS2018</strain>
        <tissue evidence="4">Leaf</tissue>
    </source>
</reference>
<keyword evidence="5" id="KW-1185">Reference proteome</keyword>
<dbReference type="Proteomes" id="UP001168877">
    <property type="component" value="Unassembled WGS sequence"/>
</dbReference>
<accession>A0AA39SHS6</accession>
<feature type="region of interest" description="Disordered" evidence="1">
    <location>
        <begin position="134"/>
        <end position="174"/>
    </location>
</feature>
<evidence type="ECO:0000313" key="5">
    <source>
        <dbReference type="Proteomes" id="UP001168877"/>
    </source>
</evidence>
<evidence type="ECO:0000256" key="1">
    <source>
        <dbReference type="SAM" id="MobiDB-lite"/>
    </source>
</evidence>
<feature type="compositionally biased region" description="Basic and acidic residues" evidence="1">
    <location>
        <begin position="134"/>
        <end position="163"/>
    </location>
</feature>
<comment type="caution">
    <text evidence="4">The sequence shown here is derived from an EMBL/GenBank/DDBJ whole genome shotgun (WGS) entry which is preliminary data.</text>
</comment>
<keyword evidence="2" id="KW-0812">Transmembrane</keyword>
<keyword evidence="2" id="KW-0472">Membrane</keyword>
<reference evidence="4" key="1">
    <citation type="journal article" date="2022" name="Plant J.">
        <title>Strategies of tolerance reflected in two North American maple genomes.</title>
        <authorList>
            <person name="McEvoy S.L."/>
            <person name="Sezen U.U."/>
            <person name="Trouern-Trend A."/>
            <person name="McMahon S.M."/>
            <person name="Schaberg P.G."/>
            <person name="Yang J."/>
            <person name="Wegrzyn J.L."/>
            <person name="Swenson N.G."/>
        </authorList>
    </citation>
    <scope>NUCLEOTIDE SEQUENCE</scope>
    <source>
        <strain evidence="4">NS2018</strain>
    </source>
</reference>
<dbReference type="InterPro" id="IPR013581">
    <property type="entry name" value="PDR_assoc"/>
</dbReference>
<sequence length="174" mass="19697">MHAGWEMGWIFVRSHVDLSYKTKFVATNAVIDSSFGSTWYGNDQFITYHSYFKLSKHLGNFLDSTKCCWVVQAHGCNVQNTGGAPSVLVLFLLGSFILPKALLGFTILFNVLFTFSLLYLNPLGKPQAIILEDKKKMSNPTGEEKRARQKEKESERSWRDRGQSPEVVIRVSAN</sequence>
<organism evidence="4 5">
    <name type="scientific">Acer saccharum</name>
    <name type="common">Sugar maple</name>
    <dbReference type="NCBI Taxonomy" id="4024"/>
    <lineage>
        <taxon>Eukaryota</taxon>
        <taxon>Viridiplantae</taxon>
        <taxon>Streptophyta</taxon>
        <taxon>Embryophyta</taxon>
        <taxon>Tracheophyta</taxon>
        <taxon>Spermatophyta</taxon>
        <taxon>Magnoliopsida</taxon>
        <taxon>eudicotyledons</taxon>
        <taxon>Gunneridae</taxon>
        <taxon>Pentapetalae</taxon>
        <taxon>rosids</taxon>
        <taxon>malvids</taxon>
        <taxon>Sapindales</taxon>
        <taxon>Sapindaceae</taxon>
        <taxon>Hippocastanoideae</taxon>
        <taxon>Acereae</taxon>
        <taxon>Acer</taxon>
    </lineage>
</organism>
<keyword evidence="2" id="KW-1133">Transmembrane helix</keyword>
<dbReference type="EMBL" id="JAUESC010000004">
    <property type="protein sequence ID" value="KAK0598336.1"/>
    <property type="molecule type" value="Genomic_DNA"/>
</dbReference>
<evidence type="ECO:0000256" key="2">
    <source>
        <dbReference type="SAM" id="Phobius"/>
    </source>
</evidence>
<evidence type="ECO:0000313" key="4">
    <source>
        <dbReference type="EMBL" id="KAK0598336.1"/>
    </source>
</evidence>